<sequence>MMGFKDQVAADLTRVFLNPAEFAEEHDLNGSVCLCVVEKSRTEEKYLRGATYDVYEGIHGASVTVHVEARLLPEIPVEGMQFDLDGKIMLVDSCTNEAGLLSIVLHGHCS</sequence>
<evidence type="ECO:0000313" key="1">
    <source>
        <dbReference type="EMBL" id="GAA0205987.1"/>
    </source>
</evidence>
<comment type="caution">
    <text evidence="1">The sequence shown here is derived from an EMBL/GenBank/DDBJ whole genome shotgun (WGS) entry which is preliminary data.</text>
</comment>
<dbReference type="EMBL" id="BAAACR010000004">
    <property type="protein sequence ID" value="GAA0205987.1"/>
    <property type="molecule type" value="Genomic_DNA"/>
</dbReference>
<organism evidence="1 2">
    <name type="scientific">Selenomonas dianae</name>
    <dbReference type="NCBI Taxonomy" id="135079"/>
    <lineage>
        <taxon>Bacteria</taxon>
        <taxon>Bacillati</taxon>
        <taxon>Bacillota</taxon>
        <taxon>Negativicutes</taxon>
        <taxon>Selenomonadales</taxon>
        <taxon>Selenomonadaceae</taxon>
        <taxon>Selenomonas</taxon>
    </lineage>
</organism>
<dbReference type="RefSeq" id="WP_304986342.1">
    <property type="nucleotide sequence ID" value="NZ_BAAACR010000004.1"/>
</dbReference>
<protein>
    <submittedName>
        <fullName evidence="1">Uncharacterized protein</fullName>
    </submittedName>
</protein>
<reference evidence="1 2" key="1">
    <citation type="journal article" date="2019" name="Int. J. Syst. Evol. Microbiol.">
        <title>The Global Catalogue of Microorganisms (GCM) 10K type strain sequencing project: providing services to taxonomists for standard genome sequencing and annotation.</title>
        <authorList>
            <consortium name="The Broad Institute Genomics Platform"/>
            <consortium name="The Broad Institute Genome Sequencing Center for Infectious Disease"/>
            <person name="Wu L."/>
            <person name="Ma J."/>
        </authorList>
    </citation>
    <scope>NUCLEOTIDE SEQUENCE [LARGE SCALE GENOMIC DNA]</scope>
    <source>
        <strain evidence="1 2">JCM 8542</strain>
    </source>
</reference>
<gene>
    <name evidence="1" type="ORF">GCM10008919_06520</name>
</gene>
<proteinExistence type="predicted"/>
<accession>A0ABN0SXZ2</accession>
<dbReference type="Proteomes" id="UP001500399">
    <property type="component" value="Unassembled WGS sequence"/>
</dbReference>
<keyword evidence="2" id="KW-1185">Reference proteome</keyword>
<evidence type="ECO:0000313" key="2">
    <source>
        <dbReference type="Proteomes" id="UP001500399"/>
    </source>
</evidence>
<name>A0ABN0SXZ2_9FIRM</name>